<keyword evidence="1" id="KW-0808">Transferase</keyword>
<dbReference type="Gene3D" id="1.10.600.10">
    <property type="entry name" value="Farnesyl Diphosphate Synthase"/>
    <property type="match status" value="1"/>
</dbReference>
<dbReference type="SFLD" id="SFLDG01212">
    <property type="entry name" value="Phytoene_synthase_like"/>
    <property type="match status" value="1"/>
</dbReference>
<dbReference type="InterPro" id="IPR044843">
    <property type="entry name" value="Trans_IPPS_bact-type"/>
</dbReference>
<dbReference type="SFLD" id="SFLDS00005">
    <property type="entry name" value="Isoprenoid_Synthase_Type_I"/>
    <property type="match status" value="1"/>
</dbReference>
<evidence type="ECO:0000313" key="2">
    <source>
        <dbReference type="EMBL" id="ALS56136.1"/>
    </source>
</evidence>
<protein>
    <submittedName>
        <fullName evidence="2">Putative phytoene synthase</fullName>
    </submittedName>
</protein>
<dbReference type="InterPro" id="IPR008949">
    <property type="entry name" value="Isoprenoid_synthase_dom_sf"/>
</dbReference>
<organism evidence="2">
    <name type="scientific">uncultured bacterium EIL11C05</name>
    <dbReference type="NCBI Taxonomy" id="1768199"/>
    <lineage>
        <taxon>Bacteria</taxon>
        <taxon>environmental samples</taxon>
    </lineage>
</organism>
<dbReference type="AlphaFoldDB" id="A0A0U2W8P6"/>
<accession>A0A0U2W8P6</accession>
<dbReference type="SUPFAM" id="SSF48576">
    <property type="entry name" value="Terpenoid synthases"/>
    <property type="match status" value="1"/>
</dbReference>
<dbReference type="GO" id="GO:0016117">
    <property type="term" value="P:carotenoid biosynthetic process"/>
    <property type="evidence" value="ECO:0007669"/>
    <property type="project" value="UniProtKB-ARBA"/>
</dbReference>
<reference evidence="2" key="1">
    <citation type="journal article" date="2016" name="ISME J.">
        <title>Functional metagenomic screen reveals new and diverse microbial rhodopsins.</title>
        <authorList>
            <person name="Pushkarev A."/>
            <person name="Beja O."/>
        </authorList>
    </citation>
    <scope>NUCLEOTIDE SEQUENCE</scope>
</reference>
<sequence length="307" mass="33675">MLMSSTAKSIEPAVSVLAHHGKSFRFAGRFLDKQQLEDCARLYRFCRFVDDLVDEVSDADAAQVELDFLKRDLELGHSSVPVVEDFIDLASQCQMQSEVILELIRGIESDLQPVLVSTDADLLRYCYRVAGTVGLLMCDVLGVQDPKAKAHAIDLGIGMQLTNIARDVQEDAGMGRRYVPGQWLGEIAPQALSNPSTRESELLVESAQRLLSLAELYYESGKAGLRFLPPRARQGIKVAASVYREIGLVIAARGFDVSAGRAYVGLPRKLLVACRALLFDPCAKTYAPHQSGLHVHLKGLPYANQSS</sequence>
<dbReference type="SFLD" id="SFLDG01018">
    <property type="entry name" value="Squalene/Phytoene_Synthase_Lik"/>
    <property type="match status" value="1"/>
</dbReference>
<dbReference type="InterPro" id="IPR019845">
    <property type="entry name" value="Squalene/phytoene_synthase_CS"/>
</dbReference>
<dbReference type="GO" id="GO:0051996">
    <property type="term" value="F:squalene synthase [NAD(P)H] activity"/>
    <property type="evidence" value="ECO:0007669"/>
    <property type="project" value="InterPro"/>
</dbReference>
<name>A0A0U2W8P6_9BACT</name>
<evidence type="ECO:0000256" key="1">
    <source>
        <dbReference type="ARBA" id="ARBA00022679"/>
    </source>
</evidence>
<dbReference type="GO" id="GO:0004311">
    <property type="term" value="F:geranylgeranyl diphosphate synthase activity"/>
    <property type="evidence" value="ECO:0007669"/>
    <property type="project" value="InterPro"/>
</dbReference>
<dbReference type="PANTHER" id="PTHR31480">
    <property type="entry name" value="BIFUNCTIONAL LYCOPENE CYCLASE/PHYTOENE SYNTHASE"/>
    <property type="match status" value="1"/>
</dbReference>
<proteinExistence type="predicted"/>
<dbReference type="CDD" id="cd00683">
    <property type="entry name" value="Trans_IPPS_HH"/>
    <property type="match status" value="1"/>
</dbReference>
<dbReference type="PROSITE" id="PS01044">
    <property type="entry name" value="SQUALEN_PHYTOEN_SYN_1"/>
    <property type="match status" value="1"/>
</dbReference>
<dbReference type="PROSITE" id="PS01045">
    <property type="entry name" value="SQUALEN_PHYTOEN_SYN_2"/>
    <property type="match status" value="1"/>
</dbReference>
<dbReference type="InterPro" id="IPR033904">
    <property type="entry name" value="Trans_IPPS_HH"/>
</dbReference>
<dbReference type="EMBL" id="KT201088">
    <property type="protein sequence ID" value="ALS56136.1"/>
    <property type="molecule type" value="Genomic_DNA"/>
</dbReference>
<dbReference type="Pfam" id="PF00494">
    <property type="entry name" value="SQS_PSY"/>
    <property type="match status" value="1"/>
</dbReference>
<dbReference type="InterPro" id="IPR002060">
    <property type="entry name" value="Squ/phyt_synthse"/>
</dbReference>